<dbReference type="InterPro" id="IPR005097">
    <property type="entry name" value="Sacchrp_dh_NADP-bd"/>
</dbReference>
<reference evidence="2 3" key="1">
    <citation type="submission" date="2012-09" db="EMBL/GenBank/DDBJ databases">
        <title>Genome Sequence of alkane-degrading Bacterium Alcanivorax sp. 6-D-6.</title>
        <authorList>
            <person name="Lai Q."/>
            <person name="Shao Z."/>
        </authorList>
    </citation>
    <scope>NUCLEOTIDE SEQUENCE [LARGE SCALE GENOMIC DNA]</scope>
    <source>
        <strain evidence="2 3">6-D-6</strain>
    </source>
</reference>
<dbReference type="PANTHER" id="PTHR43781:SF1">
    <property type="entry name" value="SACCHAROPINE DEHYDROGENASE"/>
    <property type="match status" value="1"/>
</dbReference>
<organism evidence="2 3">
    <name type="scientific">Alcanivorax xiamenensis</name>
    <dbReference type="NCBI Taxonomy" id="1177156"/>
    <lineage>
        <taxon>Bacteria</taxon>
        <taxon>Pseudomonadati</taxon>
        <taxon>Pseudomonadota</taxon>
        <taxon>Gammaproteobacteria</taxon>
        <taxon>Oceanospirillales</taxon>
        <taxon>Alcanivoracaceae</taxon>
        <taxon>Alcanivorax</taxon>
    </lineage>
</organism>
<dbReference type="Proteomes" id="UP000771797">
    <property type="component" value="Unassembled WGS sequence"/>
</dbReference>
<accession>A0ABQ6YD59</accession>
<evidence type="ECO:0000259" key="1">
    <source>
        <dbReference type="Pfam" id="PF03435"/>
    </source>
</evidence>
<comment type="caution">
    <text evidence="2">The sequence shown here is derived from an EMBL/GenBank/DDBJ whole genome shotgun (WGS) entry which is preliminary data.</text>
</comment>
<evidence type="ECO:0000313" key="2">
    <source>
        <dbReference type="EMBL" id="KAF0808153.1"/>
    </source>
</evidence>
<evidence type="ECO:0000313" key="3">
    <source>
        <dbReference type="Proteomes" id="UP000771797"/>
    </source>
</evidence>
<dbReference type="EMBL" id="AQPF01000002">
    <property type="protein sequence ID" value="KAF0808153.1"/>
    <property type="molecule type" value="Genomic_DNA"/>
</dbReference>
<dbReference type="PANTHER" id="PTHR43781">
    <property type="entry name" value="SACCHAROPINE DEHYDROGENASE"/>
    <property type="match status" value="1"/>
</dbReference>
<feature type="domain" description="Saccharopine dehydrogenase NADP binding" evidence="1">
    <location>
        <begin position="2"/>
        <end position="118"/>
    </location>
</feature>
<name>A0ABQ6YD59_9GAMM</name>
<dbReference type="RefSeq" id="WP_133492341.1">
    <property type="nucleotide sequence ID" value="NZ_AQPF01000002.1"/>
</dbReference>
<dbReference type="SUPFAM" id="SSF51735">
    <property type="entry name" value="NAD(P)-binding Rossmann-fold domains"/>
    <property type="match status" value="1"/>
</dbReference>
<dbReference type="InterPro" id="IPR036291">
    <property type="entry name" value="NAD(P)-bd_dom_sf"/>
</dbReference>
<sequence>MIAVLGGYGEVGKAVVRALLALRSGPLRIGGRDPVSAEAFVRTLDQGPVEVVTVDINDAGSLERFVHGCTVLVNCAGPSHRIGEGPALTALRAGADYLDVAGDERLHARLDDRAWREQGRRALLSAGLQPGLTALLPLWLAHTGFDRVTSLTSYFGLRDLFTAVAAEDYRQSVEDGIGQPRAAWRNGGVRTGVLIRKKGVGLPFFPGPVTVMPYLNQEAERVAAALELEHGDWYTALADGPMRSVFDRLHTCSREDACMQLQRMSRLDLAGRAPFVTLLLRMTGHREGKERTCSLALRGHRNADLTGALAAVAVDALARVDVPAGRHFAAMVLDPGAAVETLLATGMTAGLSVIEGPLEALNEAEEGVL</sequence>
<gene>
    <name evidence="2" type="ORF">A6D6_00543</name>
</gene>
<proteinExistence type="predicted"/>
<dbReference type="Pfam" id="PF03435">
    <property type="entry name" value="Sacchrp_dh_NADP"/>
    <property type="match status" value="1"/>
</dbReference>
<dbReference type="Gene3D" id="3.40.50.720">
    <property type="entry name" value="NAD(P)-binding Rossmann-like Domain"/>
    <property type="match status" value="1"/>
</dbReference>
<keyword evidence="3" id="KW-1185">Reference proteome</keyword>
<protein>
    <submittedName>
        <fullName evidence="2">Saccharopine dehydrogenase PchK</fullName>
    </submittedName>
</protein>